<dbReference type="Proteomes" id="UP000315037">
    <property type="component" value="Unassembled WGS sequence"/>
</dbReference>
<dbReference type="PANTHER" id="PTHR43777:SF1">
    <property type="entry name" value="MOLYBDENUM COFACTOR CYTIDYLYLTRANSFERASE"/>
    <property type="match status" value="1"/>
</dbReference>
<proteinExistence type="predicted"/>
<dbReference type="AlphaFoldDB" id="A0A506ULI5"/>
<evidence type="ECO:0000256" key="1">
    <source>
        <dbReference type="ARBA" id="ARBA00022842"/>
    </source>
</evidence>
<reference evidence="3 4" key="1">
    <citation type="submission" date="2019-03" db="EMBL/GenBank/DDBJ databases">
        <title>The complete genome sequence of Neokomagataea sp. Jb2 NBRC113641.</title>
        <authorList>
            <person name="Chua K.-O."/>
            <person name="Chan K.-G."/>
            <person name="See-Too W.-S."/>
        </authorList>
    </citation>
    <scope>NUCLEOTIDE SEQUENCE [LARGE SCALE GENOMIC DNA]</scope>
    <source>
        <strain evidence="3 4">Jb2</strain>
    </source>
</reference>
<organism evidence="3 4">
    <name type="scientific">Oecophyllibacter saccharovorans</name>
    <dbReference type="NCBI Taxonomy" id="2558360"/>
    <lineage>
        <taxon>Bacteria</taxon>
        <taxon>Pseudomonadati</taxon>
        <taxon>Pseudomonadota</taxon>
        <taxon>Alphaproteobacteria</taxon>
        <taxon>Acetobacterales</taxon>
        <taxon>Acetobacteraceae</taxon>
        <taxon>Oecophyllibacter</taxon>
    </lineage>
</organism>
<dbReference type="EMBL" id="SORZ01000002">
    <property type="protein sequence ID" value="TPW34211.1"/>
    <property type="molecule type" value="Genomic_DNA"/>
</dbReference>
<dbReference type="InterPro" id="IPR029044">
    <property type="entry name" value="Nucleotide-diphossugar_trans"/>
</dbReference>
<dbReference type="Gene3D" id="3.90.550.10">
    <property type="entry name" value="Spore Coat Polysaccharide Biosynthesis Protein SpsA, Chain A"/>
    <property type="match status" value="1"/>
</dbReference>
<dbReference type="RefSeq" id="WP_165600846.1">
    <property type="nucleotide sequence ID" value="NZ_SORZ01000002.1"/>
</dbReference>
<accession>A0A506ULI5</accession>
<sequence length="226" mass="24040">MTSHPHAVLLLAAGGSTRLGRPKQLLPWHGQPLVRQVAQILAGTQPEAFVVVTGAHPCEVRHALSGLNWQEAYNSDWQAGLASSLQAGLGQLARSGFTTQGPVLVAMTDQPFLTPAHLHALLKASRQGTGGWRNVVTGYGPPAQTPENGLQRSPPQGVPACLTPDTCARAGHLCGDQGFRNLWLDPPAVIEAPELGLDIDTPADWQEACARLKRFPNADKNVQAPD</sequence>
<dbReference type="PANTHER" id="PTHR43777">
    <property type="entry name" value="MOLYBDENUM COFACTOR CYTIDYLYLTRANSFERASE"/>
    <property type="match status" value="1"/>
</dbReference>
<evidence type="ECO:0000259" key="2">
    <source>
        <dbReference type="Pfam" id="PF12804"/>
    </source>
</evidence>
<feature type="domain" description="MobA-like NTP transferase" evidence="2">
    <location>
        <begin position="9"/>
        <end position="181"/>
    </location>
</feature>
<keyword evidence="3" id="KW-0808">Transferase</keyword>
<gene>
    <name evidence="3" type="ORF">E3202_06775</name>
</gene>
<name>A0A506ULI5_9PROT</name>
<evidence type="ECO:0000313" key="3">
    <source>
        <dbReference type="EMBL" id="TPW34211.1"/>
    </source>
</evidence>
<dbReference type="Pfam" id="PF12804">
    <property type="entry name" value="NTP_transf_3"/>
    <property type="match status" value="1"/>
</dbReference>
<keyword evidence="4" id="KW-1185">Reference proteome</keyword>
<dbReference type="CDD" id="cd04182">
    <property type="entry name" value="GT_2_like_f"/>
    <property type="match status" value="1"/>
</dbReference>
<dbReference type="GO" id="GO:0016779">
    <property type="term" value="F:nucleotidyltransferase activity"/>
    <property type="evidence" value="ECO:0007669"/>
    <property type="project" value="UniProtKB-ARBA"/>
</dbReference>
<comment type="caution">
    <text evidence="3">The sequence shown here is derived from an EMBL/GenBank/DDBJ whole genome shotgun (WGS) entry which is preliminary data.</text>
</comment>
<protein>
    <submittedName>
        <fullName evidence="3">Nucleotidyltransferase family protein</fullName>
    </submittedName>
</protein>
<dbReference type="InterPro" id="IPR025877">
    <property type="entry name" value="MobA-like_NTP_Trfase"/>
</dbReference>
<dbReference type="SUPFAM" id="SSF53448">
    <property type="entry name" value="Nucleotide-diphospho-sugar transferases"/>
    <property type="match status" value="1"/>
</dbReference>
<evidence type="ECO:0000313" key="4">
    <source>
        <dbReference type="Proteomes" id="UP000315037"/>
    </source>
</evidence>
<keyword evidence="1" id="KW-0460">Magnesium</keyword>